<dbReference type="KEGG" id="cvn:111134610"/>
<dbReference type="PANTHER" id="PTHR16234:SF5">
    <property type="entry name" value="AFG2-INTERACTING RIBOSOME MATURATION FACTOR"/>
    <property type="match status" value="1"/>
</dbReference>
<accession>A0A8B8EHD6</accession>
<evidence type="ECO:0000313" key="1">
    <source>
        <dbReference type="Proteomes" id="UP000694844"/>
    </source>
</evidence>
<dbReference type="Proteomes" id="UP000694844">
    <property type="component" value="Chromosome 5"/>
</dbReference>
<dbReference type="AlphaFoldDB" id="A0A8B8EHD6"/>
<dbReference type="InterPro" id="IPR029159">
    <property type="entry name" value="CA109-like"/>
</dbReference>
<reference evidence="2" key="1">
    <citation type="submission" date="2025-08" db="UniProtKB">
        <authorList>
            <consortium name="RefSeq"/>
        </authorList>
    </citation>
    <scope>IDENTIFICATION</scope>
    <source>
        <tissue evidence="2">Whole sample</tissue>
    </source>
</reference>
<sequence>MEFDFGEAWRENSRFVKLLQQLQKTFILVKTNLKIWNEAVESCQGPLESIKNLSEQHHCTAQAQGLEEIVKKFPDLREKLLYKIDREIDSHVTHLYSALEICKEVCEKVVKQNERCQTLYNKAGDDLELLTHRSSTCPSIVEMLEWLQDTETLMMRQYSMRKHLVDKISSAARNEESSLYKQWSDQGRELQETVDGYLLFLEFFLAVKIAT</sequence>
<dbReference type="Pfam" id="PF15011">
    <property type="entry name" value="CA109-like"/>
    <property type="match status" value="1"/>
</dbReference>
<name>A0A8B8EHD6_CRAVI</name>
<dbReference type="GeneID" id="111134610"/>
<gene>
    <name evidence="2" type="primary">LOC111134610</name>
</gene>
<evidence type="ECO:0000313" key="2">
    <source>
        <dbReference type="RefSeq" id="XP_022339495.1"/>
    </source>
</evidence>
<dbReference type="GO" id="GO:0005634">
    <property type="term" value="C:nucleus"/>
    <property type="evidence" value="ECO:0007669"/>
    <property type="project" value="TreeGrafter"/>
</dbReference>
<dbReference type="RefSeq" id="XP_022339495.1">
    <property type="nucleotide sequence ID" value="XM_022483787.1"/>
</dbReference>
<organism evidence="1 2">
    <name type="scientific">Crassostrea virginica</name>
    <name type="common">Eastern oyster</name>
    <dbReference type="NCBI Taxonomy" id="6565"/>
    <lineage>
        <taxon>Eukaryota</taxon>
        <taxon>Metazoa</taxon>
        <taxon>Spiralia</taxon>
        <taxon>Lophotrochozoa</taxon>
        <taxon>Mollusca</taxon>
        <taxon>Bivalvia</taxon>
        <taxon>Autobranchia</taxon>
        <taxon>Pteriomorphia</taxon>
        <taxon>Ostreida</taxon>
        <taxon>Ostreoidea</taxon>
        <taxon>Ostreidae</taxon>
        <taxon>Crassostrea</taxon>
    </lineage>
</organism>
<proteinExistence type="predicted"/>
<dbReference type="OrthoDB" id="6605214at2759"/>
<dbReference type="PANTHER" id="PTHR16234">
    <property type="entry name" value="SIMILAR TO HYPOTHETICAL PROTEIN FLJ20508"/>
    <property type="match status" value="1"/>
</dbReference>
<dbReference type="GO" id="GO:0005737">
    <property type="term" value="C:cytoplasm"/>
    <property type="evidence" value="ECO:0007669"/>
    <property type="project" value="TreeGrafter"/>
</dbReference>
<keyword evidence="1" id="KW-1185">Reference proteome</keyword>
<protein>
    <submittedName>
        <fullName evidence="2">Uncharacterized protein C1orf109 homolog</fullName>
    </submittedName>
</protein>